<evidence type="ECO:0000256" key="3">
    <source>
        <dbReference type="ARBA" id="ARBA00022989"/>
    </source>
</evidence>
<dbReference type="InterPro" id="IPR006603">
    <property type="entry name" value="PQ-loop_rpt"/>
</dbReference>
<evidence type="ECO:0000256" key="5">
    <source>
        <dbReference type="SAM" id="Phobius"/>
    </source>
</evidence>
<comment type="subcellular location">
    <subcellularLocation>
        <location evidence="1">Membrane</location>
        <topology evidence="1">Multi-pass membrane protein</topology>
    </subcellularLocation>
</comment>
<evidence type="ECO:0000256" key="1">
    <source>
        <dbReference type="ARBA" id="ARBA00004141"/>
    </source>
</evidence>
<dbReference type="Gene3D" id="1.20.1280.290">
    <property type="match status" value="1"/>
</dbReference>
<dbReference type="Proteomes" id="UP000248079">
    <property type="component" value="Unassembled WGS sequence"/>
</dbReference>
<sequence>MNEVVGWIGSLLFAICALPQVIHTFKTRKTDDVSEIFLWLWFWGEVFTFTYILVDDITSKNYHIPLYFNYLFNLLLLFYLIYAKYTYNSKPTGLALLFQKIRK</sequence>
<dbReference type="RefSeq" id="WP_110360764.1">
    <property type="nucleotide sequence ID" value="NZ_QFLI01000004.1"/>
</dbReference>
<comment type="caution">
    <text evidence="6">The sequence shown here is derived from an EMBL/GenBank/DDBJ whole genome shotgun (WGS) entry which is preliminary data.</text>
</comment>
<feature type="transmembrane region" description="Helical" evidence="5">
    <location>
        <begin position="66"/>
        <end position="83"/>
    </location>
</feature>
<keyword evidence="3 5" id="KW-1133">Transmembrane helix</keyword>
<proteinExistence type="predicted"/>
<protein>
    <recommendedName>
        <fullName evidence="8">PQ-loop repeat-containing protein</fullName>
    </recommendedName>
</protein>
<feature type="transmembrane region" description="Helical" evidence="5">
    <location>
        <begin position="6"/>
        <end position="25"/>
    </location>
</feature>
<keyword evidence="4 5" id="KW-0472">Membrane</keyword>
<evidence type="ECO:0000313" key="6">
    <source>
        <dbReference type="EMBL" id="PXY01133.1"/>
    </source>
</evidence>
<evidence type="ECO:0000313" key="7">
    <source>
        <dbReference type="Proteomes" id="UP000248079"/>
    </source>
</evidence>
<dbReference type="Pfam" id="PF04193">
    <property type="entry name" value="PQ-loop"/>
    <property type="match status" value="1"/>
</dbReference>
<dbReference type="AlphaFoldDB" id="A0A2V3ZY13"/>
<dbReference type="OrthoDB" id="122062at2"/>
<gene>
    <name evidence="6" type="ORF">DF185_10810</name>
</gene>
<name>A0A2V3ZY13_9BACT</name>
<organism evidence="6 7">
    <name type="scientific">Marinifilum breve</name>
    <dbReference type="NCBI Taxonomy" id="2184082"/>
    <lineage>
        <taxon>Bacteria</taxon>
        <taxon>Pseudomonadati</taxon>
        <taxon>Bacteroidota</taxon>
        <taxon>Bacteroidia</taxon>
        <taxon>Marinilabiliales</taxon>
        <taxon>Marinifilaceae</taxon>
    </lineage>
</organism>
<keyword evidence="2 5" id="KW-0812">Transmembrane</keyword>
<evidence type="ECO:0000256" key="4">
    <source>
        <dbReference type="ARBA" id="ARBA00023136"/>
    </source>
</evidence>
<reference evidence="6 7" key="1">
    <citation type="submission" date="2018-05" db="EMBL/GenBank/DDBJ databases">
        <title>Marinifilum breve JC075T sp. nov., a marine bacterium isolated from Yongle Blue Hole in the South China Sea.</title>
        <authorList>
            <person name="Fu T."/>
        </authorList>
    </citation>
    <scope>NUCLEOTIDE SEQUENCE [LARGE SCALE GENOMIC DNA]</scope>
    <source>
        <strain evidence="6 7">JC075</strain>
    </source>
</reference>
<evidence type="ECO:0008006" key="8">
    <source>
        <dbReference type="Google" id="ProtNLM"/>
    </source>
</evidence>
<keyword evidence="7" id="KW-1185">Reference proteome</keyword>
<dbReference type="GO" id="GO:0016020">
    <property type="term" value="C:membrane"/>
    <property type="evidence" value="ECO:0007669"/>
    <property type="project" value="UniProtKB-SubCell"/>
</dbReference>
<dbReference type="EMBL" id="QFLI01000004">
    <property type="protein sequence ID" value="PXY01133.1"/>
    <property type="molecule type" value="Genomic_DNA"/>
</dbReference>
<feature type="transmembrane region" description="Helical" evidence="5">
    <location>
        <begin position="37"/>
        <end position="54"/>
    </location>
</feature>
<evidence type="ECO:0000256" key="2">
    <source>
        <dbReference type="ARBA" id="ARBA00022692"/>
    </source>
</evidence>
<accession>A0A2V3ZY13</accession>